<feature type="transmembrane region" description="Helical" evidence="8">
    <location>
        <begin position="174"/>
        <end position="192"/>
    </location>
</feature>
<dbReference type="GO" id="GO:0009244">
    <property type="term" value="P:lipopolysaccharide core region biosynthetic process"/>
    <property type="evidence" value="ECO:0007669"/>
    <property type="project" value="TreeGrafter"/>
</dbReference>
<dbReference type="PANTHER" id="PTHR30443">
    <property type="entry name" value="INNER MEMBRANE PROTEIN"/>
    <property type="match status" value="1"/>
</dbReference>
<dbReference type="GO" id="GO:0005886">
    <property type="term" value="C:plasma membrane"/>
    <property type="evidence" value="ECO:0007669"/>
    <property type="project" value="UniProtKB-SubCell"/>
</dbReference>
<organism evidence="11 12">
    <name type="scientific">Marinomonas polaris DSM 16579</name>
    <dbReference type="NCBI Taxonomy" id="1122206"/>
    <lineage>
        <taxon>Bacteria</taxon>
        <taxon>Pseudomonadati</taxon>
        <taxon>Pseudomonadota</taxon>
        <taxon>Gammaproteobacteria</taxon>
        <taxon>Oceanospirillales</taxon>
        <taxon>Oceanospirillaceae</taxon>
        <taxon>Marinomonas</taxon>
    </lineage>
</organism>
<evidence type="ECO:0000313" key="11">
    <source>
        <dbReference type="EMBL" id="SHG04781.1"/>
    </source>
</evidence>
<dbReference type="InterPro" id="IPR017850">
    <property type="entry name" value="Alkaline_phosphatase_core_sf"/>
</dbReference>
<dbReference type="Pfam" id="PF00884">
    <property type="entry name" value="Sulfatase"/>
    <property type="match status" value="1"/>
</dbReference>
<protein>
    <submittedName>
        <fullName evidence="11">Lipid A ethanolaminephosphotransferase</fullName>
    </submittedName>
</protein>
<evidence type="ECO:0000259" key="10">
    <source>
        <dbReference type="Pfam" id="PF08019"/>
    </source>
</evidence>
<dbReference type="STRING" id="1122206.SAMN02745753_03143"/>
<evidence type="ECO:0000256" key="8">
    <source>
        <dbReference type="SAM" id="Phobius"/>
    </source>
</evidence>
<feature type="domain" description="Phosphoethanolamine transferase N-terminal" evidence="10">
    <location>
        <begin position="76"/>
        <end position="223"/>
    </location>
</feature>
<accession>A0A1M5GMK4</accession>
<evidence type="ECO:0000256" key="2">
    <source>
        <dbReference type="ARBA" id="ARBA00022475"/>
    </source>
</evidence>
<dbReference type="OrthoDB" id="9786870at2"/>
<keyword evidence="4 11" id="KW-0808">Transferase</keyword>
<reference evidence="12" key="1">
    <citation type="submission" date="2016-11" db="EMBL/GenBank/DDBJ databases">
        <authorList>
            <person name="Varghese N."/>
            <person name="Submissions S."/>
        </authorList>
    </citation>
    <scope>NUCLEOTIDE SEQUENCE [LARGE SCALE GENOMIC DNA]</scope>
    <source>
        <strain evidence="12">DSM 16579</strain>
    </source>
</reference>
<dbReference type="NCBIfam" id="NF028537">
    <property type="entry name" value="P_eth_NH2_trans"/>
    <property type="match status" value="1"/>
</dbReference>
<dbReference type="PANTHER" id="PTHR30443:SF0">
    <property type="entry name" value="PHOSPHOETHANOLAMINE TRANSFERASE EPTA"/>
    <property type="match status" value="1"/>
</dbReference>
<keyword evidence="2" id="KW-1003">Cell membrane</keyword>
<sequence>MPLIRAFLAKGNMLGKFGVIRFFRRPISYSFLSTLVGIYFGTILNAPIINEFIKVTKGTDSFSYALIVSIPILLSSVFVIVFQLFAFPLINKLIFIPLIITSASCVYATLHYGVIWDIGMIENTIETDPSEALGFLSFGSISFVIMLGIFPSIFIALKKTGFRATLLKEISERIITILIAVFVGFLVVKINYKEIAAVGRNHSYMDKMVTPTHVYGTYKYLKKYVFSDPIEYRELGDDAKIIPNHSNKPNLIFVVLGETARSQNIQYNGYSRNTNPYTEKYDLVSFSSVESCGTATAHSVPCMFSNLSRQSYKKEVANSQSNVLDIIQKSGYQLLWKENDGGDKGVAKRIPFVELARNRSEFCDGSYCYDEALITDVDKNIQDMEAPNKLLAFHIIGSHGTTYYKRYPKSMSVFEPACERQDIEQCTDQEIVNVYDNTIVYTDFILSQLIEKLKKYQEKYNVGLIYVSDHGESLGENGLYLHGAPYAFAPEYQTQVPWFVWLPEETATAFNIDMDCLKASKDTDISHDYFFHSLLSLARVSTQELNPKLNIFNACLGAQK</sequence>
<dbReference type="Pfam" id="PF08019">
    <property type="entry name" value="EptA_B_N"/>
    <property type="match status" value="1"/>
</dbReference>
<dbReference type="InterPro" id="IPR012549">
    <property type="entry name" value="EptA-like_N"/>
</dbReference>
<dbReference type="Proteomes" id="UP000184517">
    <property type="component" value="Unassembled WGS sequence"/>
</dbReference>
<dbReference type="InterPro" id="IPR058130">
    <property type="entry name" value="PEA_transf_C"/>
</dbReference>
<evidence type="ECO:0000313" key="12">
    <source>
        <dbReference type="Proteomes" id="UP000184517"/>
    </source>
</evidence>
<dbReference type="SUPFAM" id="SSF53649">
    <property type="entry name" value="Alkaline phosphatase-like"/>
    <property type="match status" value="1"/>
</dbReference>
<keyword evidence="7 8" id="KW-0472">Membrane</keyword>
<name>A0A1M5GMK4_9GAMM</name>
<evidence type="ECO:0000256" key="1">
    <source>
        <dbReference type="ARBA" id="ARBA00004429"/>
    </source>
</evidence>
<feature type="transmembrane region" description="Helical" evidence="8">
    <location>
        <begin position="61"/>
        <end position="86"/>
    </location>
</feature>
<evidence type="ECO:0000256" key="4">
    <source>
        <dbReference type="ARBA" id="ARBA00022679"/>
    </source>
</evidence>
<evidence type="ECO:0000256" key="7">
    <source>
        <dbReference type="ARBA" id="ARBA00023136"/>
    </source>
</evidence>
<dbReference type="AlphaFoldDB" id="A0A1M5GMK4"/>
<dbReference type="InterPro" id="IPR040423">
    <property type="entry name" value="PEA_transferase"/>
</dbReference>
<dbReference type="GO" id="GO:0016776">
    <property type="term" value="F:phosphotransferase activity, phosphate group as acceptor"/>
    <property type="evidence" value="ECO:0007669"/>
    <property type="project" value="TreeGrafter"/>
</dbReference>
<keyword evidence="6 8" id="KW-1133">Transmembrane helix</keyword>
<dbReference type="CDD" id="cd16017">
    <property type="entry name" value="LptA"/>
    <property type="match status" value="1"/>
</dbReference>
<evidence type="ECO:0000256" key="3">
    <source>
        <dbReference type="ARBA" id="ARBA00022519"/>
    </source>
</evidence>
<dbReference type="InterPro" id="IPR000917">
    <property type="entry name" value="Sulfatase_N"/>
</dbReference>
<gene>
    <name evidence="11" type="ORF">SAMN02745753_03143</name>
</gene>
<evidence type="ECO:0000256" key="5">
    <source>
        <dbReference type="ARBA" id="ARBA00022692"/>
    </source>
</evidence>
<evidence type="ECO:0000256" key="6">
    <source>
        <dbReference type="ARBA" id="ARBA00022989"/>
    </source>
</evidence>
<keyword evidence="3" id="KW-0997">Cell inner membrane</keyword>
<feature type="transmembrane region" description="Helical" evidence="8">
    <location>
        <begin position="29"/>
        <end position="49"/>
    </location>
</feature>
<dbReference type="EMBL" id="FQVF01000015">
    <property type="protein sequence ID" value="SHG04781.1"/>
    <property type="molecule type" value="Genomic_DNA"/>
</dbReference>
<feature type="transmembrane region" description="Helical" evidence="8">
    <location>
        <begin position="93"/>
        <end position="112"/>
    </location>
</feature>
<comment type="subcellular location">
    <subcellularLocation>
        <location evidence="1">Cell inner membrane</location>
        <topology evidence="1">Multi-pass membrane protein</topology>
    </subcellularLocation>
</comment>
<dbReference type="RefSeq" id="WP_084122479.1">
    <property type="nucleotide sequence ID" value="NZ_FQVF01000015.1"/>
</dbReference>
<feature type="transmembrane region" description="Helical" evidence="8">
    <location>
        <begin position="132"/>
        <end position="154"/>
    </location>
</feature>
<feature type="domain" description="Sulfatase N-terminal" evidence="9">
    <location>
        <begin position="252"/>
        <end position="538"/>
    </location>
</feature>
<evidence type="ECO:0000259" key="9">
    <source>
        <dbReference type="Pfam" id="PF00884"/>
    </source>
</evidence>
<dbReference type="Gene3D" id="3.40.720.10">
    <property type="entry name" value="Alkaline Phosphatase, subunit A"/>
    <property type="match status" value="1"/>
</dbReference>
<keyword evidence="5 8" id="KW-0812">Transmembrane</keyword>
<keyword evidence="12" id="KW-1185">Reference proteome</keyword>
<proteinExistence type="predicted"/>